<gene>
    <name evidence="1" type="ORF">GALMADRAFT_162445</name>
</gene>
<dbReference type="HOGENOM" id="CLU_537532_0_0_1"/>
<dbReference type="EMBL" id="KL142454">
    <property type="protein sequence ID" value="KDR65349.1"/>
    <property type="molecule type" value="Genomic_DNA"/>
</dbReference>
<dbReference type="STRING" id="685588.A0A067SC50"/>
<reference evidence="2" key="1">
    <citation type="journal article" date="2014" name="Proc. Natl. Acad. Sci. U.S.A.">
        <title>Extensive sampling of basidiomycete genomes demonstrates inadequacy of the white-rot/brown-rot paradigm for wood decay fungi.</title>
        <authorList>
            <person name="Riley R."/>
            <person name="Salamov A.A."/>
            <person name="Brown D.W."/>
            <person name="Nagy L.G."/>
            <person name="Floudas D."/>
            <person name="Held B.W."/>
            <person name="Levasseur A."/>
            <person name="Lombard V."/>
            <person name="Morin E."/>
            <person name="Otillar R."/>
            <person name="Lindquist E.A."/>
            <person name="Sun H."/>
            <person name="LaButti K.M."/>
            <person name="Schmutz J."/>
            <person name="Jabbour D."/>
            <person name="Luo H."/>
            <person name="Baker S.E."/>
            <person name="Pisabarro A.G."/>
            <person name="Walton J.D."/>
            <person name="Blanchette R.A."/>
            <person name="Henrissat B."/>
            <person name="Martin F."/>
            <person name="Cullen D."/>
            <person name="Hibbett D.S."/>
            <person name="Grigoriev I.V."/>
        </authorList>
    </citation>
    <scope>NUCLEOTIDE SEQUENCE [LARGE SCALE GENOMIC DNA]</scope>
    <source>
        <strain evidence="2">CBS 339.88</strain>
    </source>
</reference>
<proteinExistence type="predicted"/>
<protein>
    <recommendedName>
        <fullName evidence="3">ATP-dependent DNA helicase</fullName>
    </recommendedName>
</protein>
<dbReference type="OrthoDB" id="2986975at2759"/>
<evidence type="ECO:0008006" key="3">
    <source>
        <dbReference type="Google" id="ProtNLM"/>
    </source>
</evidence>
<dbReference type="Gene3D" id="3.40.50.300">
    <property type="entry name" value="P-loop containing nucleotide triphosphate hydrolases"/>
    <property type="match status" value="1"/>
</dbReference>
<dbReference type="SUPFAM" id="SSF52540">
    <property type="entry name" value="P-loop containing nucleoside triphosphate hydrolases"/>
    <property type="match status" value="1"/>
</dbReference>
<dbReference type="AlphaFoldDB" id="A0A067SC50"/>
<organism evidence="1 2">
    <name type="scientific">Galerina marginata (strain CBS 339.88)</name>
    <dbReference type="NCBI Taxonomy" id="685588"/>
    <lineage>
        <taxon>Eukaryota</taxon>
        <taxon>Fungi</taxon>
        <taxon>Dikarya</taxon>
        <taxon>Basidiomycota</taxon>
        <taxon>Agaricomycotina</taxon>
        <taxon>Agaricomycetes</taxon>
        <taxon>Agaricomycetidae</taxon>
        <taxon>Agaricales</taxon>
        <taxon>Agaricineae</taxon>
        <taxon>Strophariaceae</taxon>
        <taxon>Galerina</taxon>
    </lineage>
</organism>
<sequence>MTTMFDSSRFIPTTEQNNALRIIERHIFEPTEPSPTPLRLLIYGEAGSGKRVLASMVAAMYSEHDREFELVCTSVLPNVAWLSGGFSMSALGIGTNGNSDAEIQEKWGEWTCLYLLNAEQASPELFDQLSTVMRRAKGSNDPFGGMNIIVSADFMQSFAGPSNTGSRLYYHPHLLTTVSALRGRAAFLLLNAVAILESRLKLEDPPWAALLRRLRKGSLSANDLDQLRTQIIKSPPVRYRGYMITNDIDLMKEWNQKSEIYEKERATQCYAVIAHDVPLMAGRQLPALQKSFLEVENAKILSPLVAGELLHPRLIIIENAPCESLPGFVIEPFGMPGNILAFYEAVKVYDDADAALLPDGVSAHAVELRIIIADRDLSPHRRHTATGDLLRSKREPSIFCRSSFQVFVGVQGKETTISRIQHAFQPAWSIFYDSIPGLKIGRPVFIDILGLRWFQESGLAALYTVMTRGPNQQSTSFWREVPDDIRELRPPQMVVEEENRIYSLAKK</sequence>
<name>A0A067SC50_GALM3</name>
<keyword evidence="2" id="KW-1185">Reference proteome</keyword>
<dbReference type="Proteomes" id="UP000027222">
    <property type="component" value="Unassembled WGS sequence"/>
</dbReference>
<evidence type="ECO:0000313" key="2">
    <source>
        <dbReference type="Proteomes" id="UP000027222"/>
    </source>
</evidence>
<evidence type="ECO:0000313" key="1">
    <source>
        <dbReference type="EMBL" id="KDR65349.1"/>
    </source>
</evidence>
<accession>A0A067SC50</accession>
<dbReference type="InterPro" id="IPR027417">
    <property type="entry name" value="P-loop_NTPase"/>
</dbReference>